<comment type="similarity">
    <text evidence="5">Belongs to the aromatic-ring hydroxylase family. TetX subfamily.</text>
</comment>
<accession>A0A3M9N6N6</accession>
<dbReference type="PANTHER" id="PTHR46972:SF1">
    <property type="entry name" value="FAD DEPENDENT OXIDOREDUCTASE DOMAIN-CONTAINING PROTEIN"/>
    <property type="match status" value="1"/>
</dbReference>
<dbReference type="GO" id="GO:0071949">
    <property type="term" value="F:FAD binding"/>
    <property type="evidence" value="ECO:0007669"/>
    <property type="project" value="InterPro"/>
</dbReference>
<feature type="binding site" evidence="5">
    <location>
        <position position="33"/>
    </location>
    <ligand>
        <name>NADPH</name>
        <dbReference type="ChEBI" id="CHEBI:57783"/>
    </ligand>
</feature>
<evidence type="ECO:0000256" key="2">
    <source>
        <dbReference type="ARBA" id="ARBA00022827"/>
    </source>
</evidence>
<dbReference type="EMBL" id="RJJR01000019">
    <property type="protein sequence ID" value="RNI33460.1"/>
    <property type="molecule type" value="Genomic_DNA"/>
</dbReference>
<dbReference type="HAMAP" id="MF_00845">
    <property type="entry name" value="TetX_monooxygenase"/>
    <property type="match status" value="1"/>
</dbReference>
<keyword evidence="2 5" id="KW-0274">FAD</keyword>
<dbReference type="PRINTS" id="PR00420">
    <property type="entry name" value="RNGMNOXGNASE"/>
</dbReference>
<evidence type="ECO:0000259" key="6">
    <source>
        <dbReference type="Pfam" id="PF01494"/>
    </source>
</evidence>
<comment type="domain">
    <text evidence="5">Consists of an N-terminal FAD-binding domain with a Rossman fold and a C-terminal substrate-binding domain.</text>
</comment>
<keyword evidence="3 5" id="KW-0560">Oxidoreductase</keyword>
<name>A0A3M9N6N6_9BACT</name>
<dbReference type="GO" id="GO:0046677">
    <property type="term" value="P:response to antibiotic"/>
    <property type="evidence" value="ECO:0007669"/>
    <property type="project" value="InterPro"/>
</dbReference>
<feature type="binding site" evidence="5">
    <location>
        <position position="96"/>
    </location>
    <ligand>
        <name>FAD</name>
        <dbReference type="ChEBI" id="CHEBI:57692"/>
    </ligand>
</feature>
<keyword evidence="5" id="KW-0521">NADP</keyword>
<comment type="cofactor">
    <cofactor evidence="5">
        <name>FAD</name>
        <dbReference type="ChEBI" id="CHEBI:57692"/>
    </cofactor>
</comment>
<keyword evidence="8" id="KW-1185">Reference proteome</keyword>
<protein>
    <recommendedName>
        <fullName evidence="5">Flavin-dependent monooxygenase</fullName>
    </recommendedName>
    <alternativeName>
        <fullName evidence="5">TetX monooxygenase</fullName>
        <shortName evidence="5">TetX</shortName>
        <ecNumber evidence="5">1.14.13.-</ecNumber>
    </alternativeName>
</protein>
<dbReference type="OrthoDB" id="9766816at2"/>
<comment type="subcellular location">
    <subcellularLocation>
        <location evidence="5">Cytoplasm</location>
    </subcellularLocation>
</comment>
<evidence type="ECO:0000313" key="8">
    <source>
        <dbReference type="Proteomes" id="UP000267223"/>
    </source>
</evidence>
<feature type="binding site" evidence="5">
    <location>
        <position position="40"/>
    </location>
    <ligand>
        <name>FAD</name>
        <dbReference type="ChEBI" id="CHEBI:57692"/>
    </ligand>
</feature>
<organism evidence="7 8">
    <name type="scientific">Hanamia caeni</name>
    <dbReference type="NCBI Taxonomy" id="2294116"/>
    <lineage>
        <taxon>Bacteria</taxon>
        <taxon>Pseudomonadati</taxon>
        <taxon>Bacteroidota</taxon>
        <taxon>Chitinophagia</taxon>
        <taxon>Chitinophagales</taxon>
        <taxon>Chitinophagaceae</taxon>
        <taxon>Hanamia</taxon>
    </lineage>
</organism>
<comment type="catalytic activity">
    <reaction evidence="5">
        <text>a tetracycline + NADPH + O2 + H(+) = an 11a-hydroxytetracycline + NADP(+) + H2O</text>
        <dbReference type="Rhea" id="RHEA:61444"/>
        <dbReference type="ChEBI" id="CHEBI:15377"/>
        <dbReference type="ChEBI" id="CHEBI:15378"/>
        <dbReference type="ChEBI" id="CHEBI:15379"/>
        <dbReference type="ChEBI" id="CHEBI:57783"/>
        <dbReference type="ChEBI" id="CHEBI:58349"/>
        <dbReference type="ChEBI" id="CHEBI:144644"/>
        <dbReference type="ChEBI" id="CHEBI:144645"/>
    </reaction>
</comment>
<comment type="caution">
    <text evidence="7">The sequence shown here is derived from an EMBL/GenBank/DDBJ whole genome shotgun (WGS) entry which is preliminary data.</text>
</comment>
<comment type="function">
    <text evidence="5">An FAD-requiring monooxygenase active on some tetracycline antibiotic derivatives, which leads to their inactivation. Hydroxylates carbon 11a of tetracycline and some analogs.</text>
</comment>
<feature type="binding site" evidence="5">
    <location>
        <position position="290"/>
    </location>
    <ligand>
        <name>FAD</name>
        <dbReference type="ChEBI" id="CHEBI:57692"/>
    </ligand>
</feature>
<dbReference type="PANTHER" id="PTHR46972">
    <property type="entry name" value="MONOOXYGENASE ASQM-RELATED"/>
    <property type="match status" value="1"/>
</dbReference>
<dbReference type="Gene3D" id="3.50.50.60">
    <property type="entry name" value="FAD/NAD(P)-binding domain"/>
    <property type="match status" value="1"/>
</dbReference>
<reference evidence="7 8" key="1">
    <citation type="submission" date="2018-11" db="EMBL/GenBank/DDBJ databases">
        <title>Draft genome sequence of Ferruginibacter sp. BO-59.</title>
        <authorList>
            <person name="Im W.T."/>
        </authorList>
    </citation>
    <scope>NUCLEOTIDE SEQUENCE [LARGE SCALE GENOMIC DNA]</scope>
    <source>
        <strain evidence="7 8">BO-59</strain>
    </source>
</reference>
<sequence length="367" mass="40973">MGAGPVGLTIAKLLQQNGQHITVYERDTDPQARIWGGTLDLHKSSGQKAMKRAGLLQTYYDLALPMGINFADEKGNILSTRRPTPEDQFDNPEINRNALRKMLLDSLKTDTVVWDRKLTGLEQQGEKWILHFENKPGATADFVIIANGGMSGARNFVSDSEVVQTGTFIIQGDIHQPGTNCPDFFQLCNGNRLMTASQGNLLVANPFNNGVLSYGIIFKKPQEWDNGNALDFHNTESVVAFLLKRLSNWSEEYKQLIRSTSFFVGLPIRKFPLDKPWSKNRPLPITLIGDSAHLMQPFAGQGVNIGLMDALILSENLTNGKFETIQGAIDDYEQKMFVYAREAQSESSKNEIKMGNTDFTFQQLINP</sequence>
<dbReference type="Proteomes" id="UP000267223">
    <property type="component" value="Unassembled WGS sequence"/>
</dbReference>
<evidence type="ECO:0000313" key="7">
    <source>
        <dbReference type="EMBL" id="RNI33460.1"/>
    </source>
</evidence>
<dbReference type="SUPFAM" id="SSF51905">
    <property type="entry name" value="FAD/NAD(P)-binding domain"/>
    <property type="match status" value="1"/>
</dbReference>
<dbReference type="EC" id="1.14.13.-" evidence="5"/>
<evidence type="ECO:0000256" key="4">
    <source>
        <dbReference type="ARBA" id="ARBA00023033"/>
    </source>
</evidence>
<gene>
    <name evidence="7" type="ORF">EFY79_18620</name>
</gene>
<keyword evidence="1 5" id="KW-0285">Flavoprotein</keyword>
<proteinExistence type="inferred from homology"/>
<dbReference type="InterPro" id="IPR036188">
    <property type="entry name" value="FAD/NAD-bd_sf"/>
</dbReference>
<keyword evidence="5" id="KW-0963">Cytoplasm</keyword>
<feature type="domain" description="FAD-binding" evidence="6">
    <location>
        <begin position="2"/>
        <end position="320"/>
    </location>
</feature>
<dbReference type="InterPro" id="IPR002938">
    <property type="entry name" value="FAD-bd"/>
</dbReference>
<dbReference type="GO" id="GO:0005737">
    <property type="term" value="C:cytoplasm"/>
    <property type="evidence" value="ECO:0007669"/>
    <property type="project" value="UniProtKB-SubCell"/>
</dbReference>
<evidence type="ECO:0000256" key="5">
    <source>
        <dbReference type="HAMAP-Rule" id="MF_00845"/>
    </source>
</evidence>
<comment type="subunit">
    <text evidence="5">Monomer.</text>
</comment>
<dbReference type="InterPro" id="IPR043683">
    <property type="entry name" value="TetX_monooxygenase"/>
</dbReference>
<dbReference type="Pfam" id="PF01494">
    <property type="entry name" value="FAD_binding_3"/>
    <property type="match status" value="1"/>
</dbReference>
<dbReference type="GO" id="GO:0004497">
    <property type="term" value="F:monooxygenase activity"/>
    <property type="evidence" value="ECO:0007669"/>
    <property type="project" value="UniProtKB-UniRule"/>
</dbReference>
<evidence type="ECO:0000256" key="1">
    <source>
        <dbReference type="ARBA" id="ARBA00022630"/>
    </source>
</evidence>
<keyword evidence="5" id="KW-0547">Nucleotide-binding</keyword>
<keyword evidence="4 5" id="KW-0503">Monooxygenase</keyword>
<dbReference type="AlphaFoldDB" id="A0A3M9N6N6"/>
<evidence type="ECO:0000256" key="3">
    <source>
        <dbReference type="ARBA" id="ARBA00023002"/>
    </source>
</evidence>